<proteinExistence type="predicted"/>
<keyword evidence="4 5" id="KW-0472">Membrane</keyword>
<evidence type="ECO:0000256" key="3">
    <source>
        <dbReference type="ARBA" id="ARBA00022989"/>
    </source>
</evidence>
<evidence type="ECO:0000259" key="6">
    <source>
        <dbReference type="Pfam" id="PF07291"/>
    </source>
</evidence>
<name>A0A075JI06_9MICO</name>
<dbReference type="UniPathway" id="UPA00895"/>
<evidence type="ECO:0000256" key="1">
    <source>
        <dbReference type="ARBA" id="ARBA00004141"/>
    </source>
</evidence>
<keyword evidence="8" id="KW-1185">Reference proteome</keyword>
<evidence type="ECO:0000313" key="7">
    <source>
        <dbReference type="EMBL" id="AIF40917.1"/>
    </source>
</evidence>
<dbReference type="Proteomes" id="UP000027986">
    <property type="component" value="Chromosome"/>
</dbReference>
<dbReference type="OrthoDB" id="5422529at2"/>
<keyword evidence="3 5" id="KW-1133">Transmembrane helix</keyword>
<evidence type="ECO:0000256" key="2">
    <source>
        <dbReference type="ARBA" id="ARBA00022692"/>
    </source>
</evidence>
<sequence length="163" mass="17536">MDTSTTKPTAERSNRWPWIALVLRLVLAGVFLYAGLPKLTHLDASRRSVRAYDLFSYDVANVIGTILPLAEVALGVILLVGLFARFAAIISALLLVIFIAGIASAWARGISIDCGCFSEGGAVAASQTKYPQEIGRDIVFLILAGLLAWRPRSRFSADGALWG</sequence>
<dbReference type="eggNOG" id="COG2259">
    <property type="taxonomic scope" value="Bacteria"/>
</dbReference>
<feature type="transmembrane region" description="Helical" evidence="5">
    <location>
        <begin position="86"/>
        <end position="107"/>
    </location>
</feature>
<feature type="domain" description="Methylamine utilisation protein MauE" evidence="6">
    <location>
        <begin position="18"/>
        <end position="149"/>
    </location>
</feature>
<dbReference type="AlphaFoldDB" id="A0A075JI06"/>
<feature type="transmembrane region" description="Helical" evidence="5">
    <location>
        <begin position="16"/>
        <end position="36"/>
    </location>
</feature>
<dbReference type="GO" id="GO:0030416">
    <property type="term" value="P:methylamine metabolic process"/>
    <property type="evidence" value="ECO:0007669"/>
    <property type="project" value="InterPro"/>
</dbReference>
<dbReference type="HOGENOM" id="CLU_101331_0_0_11"/>
<protein>
    <submittedName>
        <fullName evidence="7">DoxX family protein</fullName>
    </submittedName>
</protein>
<dbReference type="Pfam" id="PF07291">
    <property type="entry name" value="MauE"/>
    <property type="match status" value="1"/>
</dbReference>
<evidence type="ECO:0000313" key="8">
    <source>
        <dbReference type="Proteomes" id="UP000027986"/>
    </source>
</evidence>
<evidence type="ECO:0000256" key="5">
    <source>
        <dbReference type="SAM" id="Phobius"/>
    </source>
</evidence>
<dbReference type="GO" id="GO:0016020">
    <property type="term" value="C:membrane"/>
    <property type="evidence" value="ECO:0007669"/>
    <property type="project" value="UniProtKB-SubCell"/>
</dbReference>
<feature type="transmembrane region" description="Helical" evidence="5">
    <location>
        <begin position="57"/>
        <end position="80"/>
    </location>
</feature>
<gene>
    <name evidence="7" type="ORF">HX89_08160</name>
</gene>
<accession>A0A075JI06</accession>
<dbReference type="KEGG" id="dni:HX89_08160"/>
<dbReference type="InterPro" id="IPR009908">
    <property type="entry name" value="Methylamine_util_MauE"/>
</dbReference>
<keyword evidence="2 5" id="KW-0812">Transmembrane</keyword>
<comment type="subcellular location">
    <subcellularLocation>
        <location evidence="1">Membrane</location>
        <topology evidence="1">Multi-pass membrane protein</topology>
    </subcellularLocation>
</comment>
<evidence type="ECO:0000256" key="4">
    <source>
        <dbReference type="ARBA" id="ARBA00023136"/>
    </source>
</evidence>
<dbReference type="EMBL" id="CP008889">
    <property type="protein sequence ID" value="AIF40917.1"/>
    <property type="molecule type" value="Genomic_DNA"/>
</dbReference>
<organism evidence="7 8">
    <name type="scientific">Dermacoccus nishinomiyaensis</name>
    <dbReference type="NCBI Taxonomy" id="1274"/>
    <lineage>
        <taxon>Bacteria</taxon>
        <taxon>Bacillati</taxon>
        <taxon>Actinomycetota</taxon>
        <taxon>Actinomycetes</taxon>
        <taxon>Micrococcales</taxon>
        <taxon>Dermacoccaceae</taxon>
        <taxon>Dermacoccus</taxon>
    </lineage>
</organism>
<reference evidence="7 8" key="1">
    <citation type="submission" date="2014-07" db="EMBL/GenBank/DDBJ databases">
        <title>Genome Sequencing of Dermacoccus nishinomiyaensis.</title>
        <authorList>
            <person name="Hong K.W."/>
            <person name="Chan K.G."/>
        </authorList>
    </citation>
    <scope>NUCLEOTIDE SEQUENCE [LARGE SCALE GENOMIC DNA]</scope>
    <source>
        <strain evidence="7 8">M25</strain>
    </source>
</reference>